<dbReference type="AlphaFoldDB" id="A0A2S2CPL7"/>
<evidence type="ECO:0000259" key="2">
    <source>
        <dbReference type="Pfam" id="PF13239"/>
    </source>
</evidence>
<feature type="domain" description="2TM" evidence="2">
    <location>
        <begin position="19"/>
        <end position="69"/>
    </location>
</feature>
<keyword evidence="4" id="KW-1185">Reference proteome</keyword>
<gene>
    <name evidence="3" type="ORF">DEW08_09285</name>
</gene>
<dbReference type="Pfam" id="PF13239">
    <property type="entry name" value="2TM"/>
    <property type="match status" value="1"/>
</dbReference>
<evidence type="ECO:0000313" key="4">
    <source>
        <dbReference type="Proteomes" id="UP000245629"/>
    </source>
</evidence>
<feature type="transmembrane region" description="Helical" evidence="1">
    <location>
        <begin position="24"/>
        <end position="45"/>
    </location>
</feature>
<sequence>MDAPETAVPETTADRSGRRRLRGFLNHLIAYFAVMVVIVPVNAMTTPNDPWFLYPLIGWGAPLAIHAAFAMGLFGGKGAGRIG</sequence>
<organism evidence="3 4">
    <name type="scientific">Azospirillum thermophilum</name>
    <dbReference type="NCBI Taxonomy" id="2202148"/>
    <lineage>
        <taxon>Bacteria</taxon>
        <taxon>Pseudomonadati</taxon>
        <taxon>Pseudomonadota</taxon>
        <taxon>Alphaproteobacteria</taxon>
        <taxon>Rhodospirillales</taxon>
        <taxon>Azospirillaceae</taxon>
        <taxon>Azospirillum</taxon>
    </lineage>
</organism>
<dbReference type="RefSeq" id="WP_109326491.1">
    <property type="nucleotide sequence ID" value="NZ_CP029353.1"/>
</dbReference>
<dbReference type="EMBL" id="CP029353">
    <property type="protein sequence ID" value="AWK86408.1"/>
    <property type="molecule type" value="Genomic_DNA"/>
</dbReference>
<keyword evidence="1" id="KW-1133">Transmembrane helix</keyword>
<reference evidence="4" key="1">
    <citation type="submission" date="2018-05" db="EMBL/GenBank/DDBJ databases">
        <title>Azospirillum thermophila sp. nov., a novel isolated from hot spring.</title>
        <authorList>
            <person name="Zhao Z."/>
        </authorList>
    </citation>
    <scope>NUCLEOTIDE SEQUENCE [LARGE SCALE GENOMIC DNA]</scope>
    <source>
        <strain evidence="4">CFH 70021</strain>
    </source>
</reference>
<dbReference type="OrthoDB" id="3782725at2"/>
<dbReference type="Proteomes" id="UP000245629">
    <property type="component" value="Chromosome 2"/>
</dbReference>
<accession>A0A2S2CPL7</accession>
<evidence type="ECO:0000256" key="1">
    <source>
        <dbReference type="SAM" id="Phobius"/>
    </source>
</evidence>
<keyword evidence="1" id="KW-0812">Transmembrane</keyword>
<feature type="transmembrane region" description="Helical" evidence="1">
    <location>
        <begin position="51"/>
        <end position="74"/>
    </location>
</feature>
<keyword evidence="1" id="KW-0472">Membrane</keyword>
<protein>
    <recommendedName>
        <fullName evidence="2">2TM domain-containing protein</fullName>
    </recommendedName>
</protein>
<proteinExistence type="predicted"/>
<evidence type="ECO:0000313" key="3">
    <source>
        <dbReference type="EMBL" id="AWK86408.1"/>
    </source>
</evidence>
<dbReference type="KEGG" id="azz:DEW08_09285"/>
<dbReference type="InterPro" id="IPR025698">
    <property type="entry name" value="2TM_dom"/>
</dbReference>
<name>A0A2S2CPL7_9PROT</name>